<keyword evidence="2" id="KW-0255">Endonuclease</keyword>
<evidence type="ECO:0000313" key="3">
    <source>
        <dbReference type="Proteomes" id="UP000184291"/>
    </source>
</evidence>
<dbReference type="RefSeq" id="WP_073327097.1">
    <property type="nucleotide sequence ID" value="NZ_FQTT01000001.1"/>
</dbReference>
<dbReference type="GO" id="GO:0003677">
    <property type="term" value="F:DNA binding"/>
    <property type="evidence" value="ECO:0007669"/>
    <property type="project" value="InterPro"/>
</dbReference>
<dbReference type="InterPro" id="IPR009528">
    <property type="entry name" value="Restrct_endonuc_II_BsuBI_C"/>
</dbReference>
<keyword evidence="2" id="KW-0378">Hydrolase</keyword>
<dbReference type="InterPro" id="IPR041963">
    <property type="entry name" value="BsuBI/PstI_C_sf"/>
</dbReference>
<organism evidence="2 3">
    <name type="scientific">Actinomyces glycerinitolerans</name>
    <dbReference type="NCBI Taxonomy" id="1892869"/>
    <lineage>
        <taxon>Bacteria</taxon>
        <taxon>Bacillati</taxon>
        <taxon>Actinomycetota</taxon>
        <taxon>Actinomycetes</taxon>
        <taxon>Actinomycetales</taxon>
        <taxon>Actinomycetaceae</taxon>
        <taxon>Actinomyces</taxon>
    </lineage>
</organism>
<dbReference type="GO" id="GO:0009036">
    <property type="term" value="F:type II site-specific deoxyribonuclease activity"/>
    <property type="evidence" value="ECO:0007669"/>
    <property type="project" value="InterPro"/>
</dbReference>
<sequence length="68" mass="8006">MDHIRYSELSSLFSRSTADLVYVSCFPDRSVIRRFLPDLAWETEVWLASEPTHMIHLNGEKFLGPYHH</sequence>
<protein>
    <submittedName>
        <fullName evidence="2">Bsubi/psti restriction endonuclease c-terminus</fullName>
    </submittedName>
</protein>
<keyword evidence="3" id="KW-1185">Reference proteome</keyword>
<dbReference type="STRING" id="1892869.ACGLYG10_0138"/>
<dbReference type="GO" id="GO:0000287">
    <property type="term" value="F:magnesium ion binding"/>
    <property type="evidence" value="ECO:0007669"/>
    <property type="project" value="InterPro"/>
</dbReference>
<dbReference type="Pfam" id="PF06616">
    <property type="entry name" value="BsuBI_PstI_RE"/>
    <property type="match status" value="1"/>
</dbReference>
<dbReference type="GO" id="GO:0009307">
    <property type="term" value="P:DNA restriction-modification system"/>
    <property type="evidence" value="ECO:0007669"/>
    <property type="project" value="InterPro"/>
</dbReference>
<keyword evidence="2" id="KW-0540">Nuclease</keyword>
<dbReference type="EMBL" id="FQTT01000001">
    <property type="protein sequence ID" value="SHE23940.1"/>
    <property type="molecule type" value="Genomic_DNA"/>
</dbReference>
<gene>
    <name evidence="2" type="ORF">ACGLYG10_0138</name>
</gene>
<accession>A0A1M4RVL4</accession>
<proteinExistence type="predicted"/>
<evidence type="ECO:0000259" key="1">
    <source>
        <dbReference type="Pfam" id="PF06616"/>
    </source>
</evidence>
<reference evidence="3" key="1">
    <citation type="submission" date="2016-09" db="EMBL/GenBank/DDBJ databases">
        <authorList>
            <person name="Strepis N."/>
        </authorList>
    </citation>
    <scope>NUCLEOTIDE SEQUENCE [LARGE SCALE GENOMIC DNA]</scope>
</reference>
<dbReference type="AlphaFoldDB" id="A0A1M4RVL4"/>
<feature type="domain" description="BsuBI/PstI restriction endonuclease" evidence="1">
    <location>
        <begin position="1"/>
        <end position="60"/>
    </location>
</feature>
<dbReference type="Gene3D" id="3.40.1350.80">
    <property type="match status" value="1"/>
</dbReference>
<name>A0A1M4RVL4_9ACTO</name>
<evidence type="ECO:0000313" key="2">
    <source>
        <dbReference type="EMBL" id="SHE23940.1"/>
    </source>
</evidence>
<dbReference type="Proteomes" id="UP000184291">
    <property type="component" value="Unassembled WGS sequence"/>
</dbReference>